<organism evidence="2 3">
    <name type="scientific">Lentzea kristufekii</name>
    <dbReference type="NCBI Taxonomy" id="3095430"/>
    <lineage>
        <taxon>Bacteria</taxon>
        <taxon>Bacillati</taxon>
        <taxon>Actinomycetota</taxon>
        <taxon>Actinomycetes</taxon>
        <taxon>Pseudonocardiales</taxon>
        <taxon>Pseudonocardiaceae</taxon>
        <taxon>Lentzea</taxon>
    </lineage>
</organism>
<reference evidence="2 3" key="1">
    <citation type="submission" date="2023-11" db="EMBL/GenBank/DDBJ databases">
        <title>Lentzea sokolovensis, sp. nov., Lentzea kristufkii, sp. nov., and Lentzea miocenensis, sp. nov., rare actinobacteria from Sokolov Coal Basin, Miocene lacustrine sediment, Czech Republic.</title>
        <authorList>
            <person name="Lara A."/>
            <person name="Kotroba L."/>
            <person name="Nouioui I."/>
            <person name="Neumann-Schaal M."/>
            <person name="Mast Y."/>
            <person name="Chronakova A."/>
        </authorList>
    </citation>
    <scope>NUCLEOTIDE SEQUENCE [LARGE SCALE GENOMIC DNA]</scope>
    <source>
        <strain evidence="2 3">BCCO 10_0798</strain>
    </source>
</reference>
<keyword evidence="2" id="KW-0378">Hydrolase</keyword>
<dbReference type="Proteomes" id="UP001271792">
    <property type="component" value="Unassembled WGS sequence"/>
</dbReference>
<dbReference type="Gene3D" id="3.20.20.80">
    <property type="entry name" value="Glycosidases"/>
    <property type="match status" value="1"/>
</dbReference>
<evidence type="ECO:0000313" key="2">
    <source>
        <dbReference type="EMBL" id="MDX8048530.1"/>
    </source>
</evidence>
<dbReference type="RefSeq" id="WP_319982647.1">
    <property type="nucleotide sequence ID" value="NZ_JAXAVV010000002.1"/>
</dbReference>
<evidence type="ECO:0000259" key="1">
    <source>
        <dbReference type="Pfam" id="PF02836"/>
    </source>
</evidence>
<dbReference type="GO" id="GO:0016787">
    <property type="term" value="F:hydrolase activity"/>
    <property type="evidence" value="ECO:0007669"/>
    <property type="project" value="UniProtKB-KW"/>
</dbReference>
<sequence length="45" mass="4871">MIALVLGYLDRIELTVERDKNHSVVISRSLGNEAGDGKNLEAMAA</sequence>
<dbReference type="InterPro" id="IPR006103">
    <property type="entry name" value="Glyco_hydro_2_cat"/>
</dbReference>
<evidence type="ECO:0000313" key="3">
    <source>
        <dbReference type="Proteomes" id="UP001271792"/>
    </source>
</evidence>
<protein>
    <submittedName>
        <fullName evidence="2">Glycoside hydrolase family 2 TIM barrel-domain containing protein</fullName>
    </submittedName>
</protein>
<keyword evidence="3" id="KW-1185">Reference proteome</keyword>
<dbReference type="Pfam" id="PF02836">
    <property type="entry name" value="Glyco_hydro_2_C"/>
    <property type="match status" value="1"/>
</dbReference>
<comment type="caution">
    <text evidence="2">The sequence shown here is derived from an EMBL/GenBank/DDBJ whole genome shotgun (WGS) entry which is preliminary data.</text>
</comment>
<accession>A0ABU4TJU4</accession>
<dbReference type="EMBL" id="JAXAVV010000002">
    <property type="protein sequence ID" value="MDX8048530.1"/>
    <property type="molecule type" value="Genomic_DNA"/>
</dbReference>
<gene>
    <name evidence="2" type="ORF">SK571_03985</name>
</gene>
<proteinExistence type="predicted"/>
<name>A0ABU4TJU4_9PSEU</name>
<feature type="domain" description="Glycoside hydrolase family 2 catalytic" evidence="1">
    <location>
        <begin position="8"/>
        <end position="44"/>
    </location>
</feature>